<accession>A0A8J3ED91</accession>
<gene>
    <name evidence="1" type="ORF">GCM10010964_30320</name>
</gene>
<dbReference type="RefSeq" id="WP_188901681.1">
    <property type="nucleotide sequence ID" value="NZ_BMKS01000009.1"/>
</dbReference>
<proteinExistence type="predicted"/>
<evidence type="ECO:0000313" key="2">
    <source>
        <dbReference type="Proteomes" id="UP000597507"/>
    </source>
</evidence>
<keyword evidence="2" id="KW-1185">Reference proteome</keyword>
<evidence type="ECO:0000313" key="1">
    <source>
        <dbReference type="EMBL" id="GGG40631.1"/>
    </source>
</evidence>
<reference evidence="1 2" key="1">
    <citation type="journal article" date="2014" name="Int. J. Syst. Evol. Microbiol.">
        <title>Complete genome sequence of Corynebacterium casei LMG S-19264T (=DSM 44701T), isolated from a smear-ripened cheese.</title>
        <authorList>
            <consortium name="US DOE Joint Genome Institute (JGI-PGF)"/>
            <person name="Walter F."/>
            <person name="Albersmeier A."/>
            <person name="Kalinowski J."/>
            <person name="Ruckert C."/>
        </authorList>
    </citation>
    <scope>NUCLEOTIDE SEQUENCE [LARGE SCALE GENOMIC DNA]</scope>
    <source>
        <strain evidence="1 2">CGMCC 1.16330</strain>
    </source>
</reference>
<sequence>MGRRLTDPQFLGVMAERKPGWDLDERGQFLLLEVAERDLAWVLECCREHAEGAWHMLRDGAAVLFEREHDHAFVRLACL</sequence>
<dbReference type="Proteomes" id="UP000597507">
    <property type="component" value="Unassembled WGS sequence"/>
</dbReference>
<dbReference type="EMBL" id="BMKS01000009">
    <property type="protein sequence ID" value="GGG40631.1"/>
    <property type="molecule type" value="Genomic_DNA"/>
</dbReference>
<name>A0A8J3ED91_9PROT</name>
<organism evidence="1 2">
    <name type="scientific">Caldovatus sediminis</name>
    <dbReference type="NCBI Taxonomy" id="2041189"/>
    <lineage>
        <taxon>Bacteria</taxon>
        <taxon>Pseudomonadati</taxon>
        <taxon>Pseudomonadota</taxon>
        <taxon>Alphaproteobacteria</taxon>
        <taxon>Acetobacterales</taxon>
        <taxon>Roseomonadaceae</taxon>
        <taxon>Caldovatus</taxon>
    </lineage>
</organism>
<protein>
    <submittedName>
        <fullName evidence="1">Uncharacterized protein</fullName>
    </submittedName>
</protein>
<comment type="caution">
    <text evidence="1">The sequence shown here is derived from an EMBL/GenBank/DDBJ whole genome shotgun (WGS) entry which is preliminary data.</text>
</comment>
<dbReference type="AlphaFoldDB" id="A0A8J3ED91"/>